<feature type="region of interest" description="Disordered" evidence="3">
    <location>
        <begin position="638"/>
        <end position="670"/>
    </location>
</feature>
<protein>
    <submittedName>
        <fullName evidence="5">Response regulator</fullName>
    </submittedName>
</protein>
<evidence type="ECO:0000313" key="5">
    <source>
        <dbReference type="EMBL" id="WXA95204.1"/>
    </source>
</evidence>
<dbReference type="CDD" id="cd00156">
    <property type="entry name" value="REC"/>
    <property type="match status" value="1"/>
</dbReference>
<evidence type="ECO:0000256" key="3">
    <source>
        <dbReference type="SAM" id="MobiDB-lite"/>
    </source>
</evidence>
<dbReference type="PANTHER" id="PTHR44591">
    <property type="entry name" value="STRESS RESPONSE REGULATOR PROTEIN 1"/>
    <property type="match status" value="1"/>
</dbReference>
<dbReference type="PROSITE" id="PS50110">
    <property type="entry name" value="RESPONSE_REGULATORY"/>
    <property type="match status" value="2"/>
</dbReference>
<keyword evidence="6" id="KW-1185">Reference proteome</keyword>
<dbReference type="InterPro" id="IPR011006">
    <property type="entry name" value="CheY-like_superfamily"/>
</dbReference>
<dbReference type="RefSeq" id="WP_394845813.1">
    <property type="nucleotide sequence ID" value="NZ_CP089982.1"/>
</dbReference>
<evidence type="ECO:0000259" key="4">
    <source>
        <dbReference type="PROSITE" id="PS50110"/>
    </source>
</evidence>
<sequence>MMGAAKPNLTGAASGRLGGMEADFVGTLGRKAGDVRTALGALEADPKARGPRDDVRRRLHAIGTAARLLHFDSTRVAIARAESILDRMGPNGALSQGDLDEIGRLLDDLPVLAWEDVSSRRAADEGGAPSPAETPHTALVVGEDAIAMAISEATGSKASFECERTTDATYAAVLTQEMNPDVVVVDGDIEGADELVETLLERAELLPIVVLGRFEEASEEARFIALGVAKTLKKPAGEEALFAACLEAADQHRGRTVKITLPEPVAKAEKPAQTTGAEAASEAGADRAFSRGRGAAADVRLDGRRVLVADDDPGVTWFIADLLRTTGCVVSEARNGDEALELAYKTAPHLILSDVLMPKLDGFQLTRLLARDVALRDTPVILLSWKEDMLQRVRELGAGAAGYLRKESDARAILARVREALWPRARIEARLRGRQEVRGRLDGLTVRSLLELVCSTRPKSHVCLRDASFVYELEIRDGVPCRAWRTAPDGTVLRGSRALAAMLGVWAGRFHVSPSEEPLEPELLGSLRAQIAEPIACARGAAQLLSGARILSVTKVTVDSEIISGYLGATPEPVRRLVERVSAGESPRQVMLRGNVDPVLLESALLDVASRGAVREVRGVQGEDLLRPAVDRALRMESGEKLETRSAEAEAGVEVDVSPEPVPAAEPEPSSSNVALIESMGAGSVTPMTSVAVKPVPARNPAPPKKRERRWFSMGLFSVVAVAALAARLATGAPAPAHAAAAAGAVPAPAFDSRDEVTEQPEVAPAPVVSAAATQPASARSKGKEPTAKEGPAKEASAKDAGVKAVAASRGPMTDMDLAATELLHAPNASTIEP</sequence>
<dbReference type="Proteomes" id="UP001379533">
    <property type="component" value="Chromosome"/>
</dbReference>
<dbReference type="SUPFAM" id="SSF52172">
    <property type="entry name" value="CheY-like"/>
    <property type="match status" value="2"/>
</dbReference>
<organism evidence="5 6">
    <name type="scientific">Pendulispora brunnea</name>
    <dbReference type="NCBI Taxonomy" id="2905690"/>
    <lineage>
        <taxon>Bacteria</taxon>
        <taxon>Pseudomonadati</taxon>
        <taxon>Myxococcota</taxon>
        <taxon>Myxococcia</taxon>
        <taxon>Myxococcales</taxon>
        <taxon>Sorangiineae</taxon>
        <taxon>Pendulisporaceae</taxon>
        <taxon>Pendulispora</taxon>
    </lineage>
</organism>
<feature type="domain" description="Response regulatory" evidence="4">
    <location>
        <begin position="137"/>
        <end position="249"/>
    </location>
</feature>
<feature type="modified residue" description="4-aspartylphosphate" evidence="2">
    <location>
        <position position="354"/>
    </location>
</feature>
<gene>
    <name evidence="5" type="ORF">LZC95_53395</name>
</gene>
<dbReference type="EMBL" id="CP089982">
    <property type="protein sequence ID" value="WXA95204.1"/>
    <property type="molecule type" value="Genomic_DNA"/>
</dbReference>
<dbReference type="Pfam" id="PF00072">
    <property type="entry name" value="Response_reg"/>
    <property type="match status" value="1"/>
</dbReference>
<dbReference type="Gene3D" id="3.40.50.2300">
    <property type="match status" value="2"/>
</dbReference>
<name>A0ABZ2K992_9BACT</name>
<feature type="region of interest" description="Disordered" evidence="3">
    <location>
        <begin position="751"/>
        <end position="809"/>
    </location>
</feature>
<feature type="compositionally biased region" description="Basic and acidic residues" evidence="3">
    <location>
        <begin position="782"/>
        <end position="802"/>
    </location>
</feature>
<dbReference type="SMART" id="SM00448">
    <property type="entry name" value="REC"/>
    <property type="match status" value="2"/>
</dbReference>
<evidence type="ECO:0000256" key="2">
    <source>
        <dbReference type="PROSITE-ProRule" id="PRU00169"/>
    </source>
</evidence>
<dbReference type="PANTHER" id="PTHR44591:SF3">
    <property type="entry name" value="RESPONSE REGULATORY DOMAIN-CONTAINING PROTEIN"/>
    <property type="match status" value="1"/>
</dbReference>
<proteinExistence type="predicted"/>
<keyword evidence="1 2" id="KW-0597">Phosphoprotein</keyword>
<feature type="compositionally biased region" description="Low complexity" evidence="3">
    <location>
        <begin position="760"/>
        <end position="779"/>
    </location>
</feature>
<dbReference type="InterPro" id="IPR050595">
    <property type="entry name" value="Bact_response_regulator"/>
</dbReference>
<evidence type="ECO:0000313" key="6">
    <source>
        <dbReference type="Proteomes" id="UP001379533"/>
    </source>
</evidence>
<feature type="compositionally biased region" description="Basic and acidic residues" evidence="3">
    <location>
        <begin position="638"/>
        <end position="648"/>
    </location>
</feature>
<evidence type="ECO:0000256" key="1">
    <source>
        <dbReference type="ARBA" id="ARBA00022553"/>
    </source>
</evidence>
<accession>A0ABZ2K992</accession>
<reference evidence="5 6" key="1">
    <citation type="submission" date="2021-12" db="EMBL/GenBank/DDBJ databases">
        <title>Discovery of the Pendulisporaceae a myxobacterial family with distinct sporulation behavior and unique specialized metabolism.</title>
        <authorList>
            <person name="Garcia R."/>
            <person name="Popoff A."/>
            <person name="Bader C.D."/>
            <person name="Loehr J."/>
            <person name="Walesch S."/>
            <person name="Walt C."/>
            <person name="Boldt J."/>
            <person name="Bunk B."/>
            <person name="Haeckl F.J.F.P.J."/>
            <person name="Gunesch A.P."/>
            <person name="Birkelbach J."/>
            <person name="Nuebel U."/>
            <person name="Pietschmann T."/>
            <person name="Bach T."/>
            <person name="Mueller R."/>
        </authorList>
    </citation>
    <scope>NUCLEOTIDE SEQUENCE [LARGE SCALE GENOMIC DNA]</scope>
    <source>
        <strain evidence="5 6">MSr12523</strain>
    </source>
</reference>
<feature type="modified residue" description="4-aspartylphosphate" evidence="2">
    <location>
        <position position="186"/>
    </location>
</feature>
<feature type="domain" description="Response regulatory" evidence="4">
    <location>
        <begin position="305"/>
        <end position="421"/>
    </location>
</feature>
<dbReference type="InterPro" id="IPR001789">
    <property type="entry name" value="Sig_transdc_resp-reg_receiver"/>
</dbReference>